<name>A0A6J4TTI2_9ACTN</name>
<evidence type="ECO:0008006" key="2">
    <source>
        <dbReference type="Google" id="ProtNLM"/>
    </source>
</evidence>
<dbReference type="InterPro" id="IPR043749">
    <property type="entry name" value="DUF5694"/>
</dbReference>
<dbReference type="Pfam" id="PF18950">
    <property type="entry name" value="DUF5694"/>
    <property type="match status" value="1"/>
</dbReference>
<sequence>MVVGTYHFGSPALDVFNSKIDDVLTPQRQLELEALGTALAEFGPTKIMVERVAKTADLIDPCYGAFTPADMADSRDERVQIGYRVARRLGHGTVYAIDEHHYWPFDKVVAWAEATGAQARLDALMARGAAAAKRTEELQKRTVPAALAEMNRAEAIESDHGFYYEALGFGDSEQQPGVDLNAMWYRRNAKIFVKLQQAAVAGDRVLVIYGGGHNYWLRHFARMTPGYRRVEPVPYLEKAAAALR</sequence>
<accession>A0A6J4TTI2</accession>
<reference evidence="1" key="1">
    <citation type="submission" date="2020-02" db="EMBL/GenBank/DDBJ databases">
        <authorList>
            <person name="Meier V. D."/>
        </authorList>
    </citation>
    <scope>NUCLEOTIDE SEQUENCE</scope>
    <source>
        <strain evidence="1">AVDCRST_MAG67</strain>
    </source>
</reference>
<gene>
    <name evidence="1" type="ORF">AVDCRST_MAG67-4306</name>
</gene>
<dbReference type="AlphaFoldDB" id="A0A6J4TTI2"/>
<dbReference type="EMBL" id="CADCVQ010000172">
    <property type="protein sequence ID" value="CAA9531873.1"/>
    <property type="molecule type" value="Genomic_DNA"/>
</dbReference>
<organism evidence="1">
    <name type="scientific">uncultured Solirubrobacteraceae bacterium</name>
    <dbReference type="NCBI Taxonomy" id="1162706"/>
    <lineage>
        <taxon>Bacteria</taxon>
        <taxon>Bacillati</taxon>
        <taxon>Actinomycetota</taxon>
        <taxon>Thermoleophilia</taxon>
        <taxon>Solirubrobacterales</taxon>
        <taxon>Solirubrobacteraceae</taxon>
        <taxon>environmental samples</taxon>
    </lineage>
</organism>
<proteinExistence type="predicted"/>
<protein>
    <recommendedName>
        <fullName evidence="2">Haem-binding uptake Tiki superfamily ChaN domain-containing protein</fullName>
    </recommendedName>
</protein>
<evidence type="ECO:0000313" key="1">
    <source>
        <dbReference type="EMBL" id="CAA9531873.1"/>
    </source>
</evidence>